<evidence type="ECO:0000313" key="2">
    <source>
        <dbReference type="EMBL" id="MBB4038403.1"/>
    </source>
</evidence>
<keyword evidence="3" id="KW-1185">Reference proteome</keyword>
<name>A0A7W6N6K0_9HYPH</name>
<evidence type="ECO:0000313" key="3">
    <source>
        <dbReference type="Proteomes" id="UP000519439"/>
    </source>
</evidence>
<organism evidence="2 3">
    <name type="scientific">Microvirga flocculans</name>
    <dbReference type="NCBI Taxonomy" id="217168"/>
    <lineage>
        <taxon>Bacteria</taxon>
        <taxon>Pseudomonadati</taxon>
        <taxon>Pseudomonadota</taxon>
        <taxon>Alphaproteobacteria</taxon>
        <taxon>Hyphomicrobiales</taxon>
        <taxon>Methylobacteriaceae</taxon>
        <taxon>Microvirga</taxon>
    </lineage>
</organism>
<dbReference type="InterPro" id="IPR032557">
    <property type="entry name" value="DUF4935"/>
</dbReference>
<gene>
    <name evidence="2" type="ORF">GGR34_000032</name>
</gene>
<evidence type="ECO:0000259" key="1">
    <source>
        <dbReference type="Pfam" id="PF16289"/>
    </source>
</evidence>
<sequence length="349" mass="38570">MLGQLTQFKDGTAQFVLSEIVVREVASHLDKEAKDAADALEKAIKKLKDNRLLNIEDLERLTNVQKSALSPKDAADIRLKSFLEKTGSYIVPADKTDIKALINRYFTTAAPFESSGKKKSEFPDAIALLSLENWAISEGKKVLAISDDVGWADFAKSSEVIDVESDLATALQKLQEHVEQAETYVRTLLTDLESGKAPNLLQLIEQGIADAVSELEPFVEASAPYDFEVEQISMSYRSFAFLHDRGEHELAVVQIGRDKIVARIGISVTAQAEAEFSFAIWDSIDKEYVPMGSNSAEREIEFDAAVLVTIEGDLIDPSRGKVHISEVELVDAITDVDFDEVQIDWGTDD</sequence>
<proteinExistence type="predicted"/>
<reference evidence="2 3" key="1">
    <citation type="submission" date="2020-08" db="EMBL/GenBank/DDBJ databases">
        <title>Genomic Encyclopedia of Type Strains, Phase IV (KMG-IV): sequencing the most valuable type-strain genomes for metagenomic binning, comparative biology and taxonomic classification.</title>
        <authorList>
            <person name="Goeker M."/>
        </authorList>
    </citation>
    <scope>NUCLEOTIDE SEQUENCE [LARGE SCALE GENOMIC DNA]</scope>
    <source>
        <strain evidence="2 3">DSM 15743</strain>
    </source>
</reference>
<comment type="caution">
    <text evidence="2">The sequence shown here is derived from an EMBL/GenBank/DDBJ whole genome shotgun (WGS) entry which is preliminary data.</text>
</comment>
<protein>
    <recommendedName>
        <fullName evidence="1">DUF4935 domain-containing protein</fullName>
    </recommendedName>
</protein>
<accession>A0A7W6N6K0</accession>
<dbReference type="Pfam" id="PF16289">
    <property type="entry name" value="PIN_12"/>
    <property type="match status" value="1"/>
</dbReference>
<dbReference type="AlphaFoldDB" id="A0A7W6N6K0"/>
<dbReference type="EMBL" id="JACIDC010000001">
    <property type="protein sequence ID" value="MBB4038403.1"/>
    <property type="molecule type" value="Genomic_DNA"/>
</dbReference>
<feature type="domain" description="DUF4935" evidence="1">
    <location>
        <begin position="5"/>
        <end position="150"/>
    </location>
</feature>
<dbReference type="Proteomes" id="UP000519439">
    <property type="component" value="Unassembled WGS sequence"/>
</dbReference>